<sequence>MVFGWGKKKEDSKTLDVSSTKQIQLSEVSGIVRKILELRTSQILSDIKSVRDTTQPLIKELTVIGSALEKDNLQVDDIDKHLRIIVVRGKQQVIDMIKKDAISLPDVKSYADAENINVILNQMLKKIGDVLGRQTRVIHIFAKKYAEKLKEILLQMQSNHSKIQQMLTNFDETQTTSTEILDSLKEIKDIEEELSKKEQRISELQTNIDSLDKKITSSEDSIKKIKGSEEYVKLLELTKILDELTESKNQIKDQITSQFTKISRPLSRYEHISAMEKEQKNLLSGLIEDPFEVLLPKNKDSIILILENVRKAISSDSISVKDADKSFSQLTEIEEALDGLIHQVNDYTDKKQKIQNQIKSLEPRELQDLTKNLKNLMTDKEDSELKIKTFQSEINEIHSNSTKLIVDIETKLRKFSNTLYSISY</sequence>
<comment type="caution">
    <text evidence="2">The sequence shown here is derived from an EMBL/GenBank/DDBJ whole genome shotgun (WGS) entry which is preliminary data.</text>
</comment>
<feature type="coiled-coil region" evidence="1">
    <location>
        <begin position="330"/>
        <end position="393"/>
    </location>
</feature>
<dbReference type="Proteomes" id="UP000004348">
    <property type="component" value="Chromosome"/>
</dbReference>
<evidence type="ECO:0000256" key="1">
    <source>
        <dbReference type="SAM" id="Coils"/>
    </source>
</evidence>
<feature type="coiled-coil region" evidence="1">
    <location>
        <begin position="180"/>
        <end position="254"/>
    </location>
</feature>
<name>F3KIJ9_9ARCH</name>
<dbReference type="AlphaFoldDB" id="F3KIJ9"/>
<dbReference type="EMBL" id="AEGP01000022">
    <property type="protein sequence ID" value="EGG42743.1"/>
    <property type="molecule type" value="Genomic_DNA"/>
</dbReference>
<evidence type="ECO:0000313" key="2">
    <source>
        <dbReference type="EMBL" id="EGG42743.1"/>
    </source>
</evidence>
<dbReference type="STRING" id="886738.Nlim_0298"/>
<reference evidence="2" key="1">
    <citation type="journal article" date="2011" name="PLoS ONE">
        <title>Genome of a low-salinity ammonia-oxidizing archaeon determined by single-cell and metagenomic analysis.</title>
        <authorList>
            <person name="Blainey P.C."/>
            <person name="Mosier A.C."/>
            <person name="Potanina A."/>
            <person name="Francis C.A."/>
            <person name="Quake S.R."/>
        </authorList>
    </citation>
    <scope>NUCLEOTIDE SEQUENCE [LARGE SCALE GENOMIC DNA]</scope>
    <source>
        <strain evidence="2">SFB1</strain>
    </source>
</reference>
<dbReference type="Gene3D" id="1.10.287.1490">
    <property type="match status" value="1"/>
</dbReference>
<dbReference type="HOGENOM" id="CLU_634019_0_0_2"/>
<accession>F3KIJ9</accession>
<keyword evidence="1" id="KW-0175">Coiled coil</keyword>
<organism evidence="2">
    <name type="scientific">Candidatus Nitrosarchaeum limnium SFB1</name>
    <dbReference type="NCBI Taxonomy" id="886738"/>
    <lineage>
        <taxon>Archaea</taxon>
        <taxon>Nitrososphaerota</taxon>
        <taxon>Nitrososphaeria</taxon>
        <taxon>Nitrosopumilales</taxon>
        <taxon>Nitrosopumilaceae</taxon>
        <taxon>Nitrosarchaeum</taxon>
    </lineage>
</organism>
<protein>
    <recommendedName>
        <fullName evidence="3">Exonuclease SbcC</fullName>
    </recommendedName>
</protein>
<dbReference type="PATRIC" id="fig|886738.10.peg.345"/>
<gene>
    <name evidence="2" type="ORF">Nlim_0298</name>
</gene>
<proteinExistence type="predicted"/>
<evidence type="ECO:0008006" key="3">
    <source>
        <dbReference type="Google" id="ProtNLM"/>
    </source>
</evidence>